<name>A0A8T3DIE9_9TELE</name>
<feature type="domain" description="B30.2/SPRY" evidence="3">
    <location>
        <begin position="174"/>
        <end position="370"/>
    </location>
</feature>
<evidence type="ECO:0000256" key="1">
    <source>
        <dbReference type="SAM" id="MobiDB-lite"/>
    </source>
</evidence>
<sequence>MATDPENDEIQLKALKDCPGNDTTSGQEETAMKPASVTVRRGCLSKKKLKFIYAWIIIISVITLIALITTLCLYLLLQKQLGEKEQENSQLQKQLGEKEQENSQLQKQLGEKEQENSQLQKQLGEKEQVNSQLQKQLSEKELENSQLQTKYNSEICFSRDTNKTVRGVFGEQSWRDGVVMKPVWAWIREAAVDVTLDPDTAQPSLILSEDGKRVRLGDTRQNLPDNPKRFDPVVSVLGKEGFSSGRFYYEVQVGEKTDWDVGMAKESINRKGSIKLNPGNGYWTVWLRNGTEYRALADPSVLLPLREKPRTLGVYVDYERGQVSFYNVETRSHVYSFSGYNFTEKLYPFFSPHLLNNGKNSAPLIISFVK</sequence>
<keyword evidence="5" id="KW-1185">Reference proteome</keyword>
<reference evidence="4" key="1">
    <citation type="submission" date="2021-01" db="EMBL/GenBank/DDBJ databases">
        <authorList>
            <person name="Zahm M."/>
            <person name="Roques C."/>
            <person name="Cabau C."/>
            <person name="Klopp C."/>
            <person name="Donnadieu C."/>
            <person name="Jouanno E."/>
            <person name="Lampietro C."/>
            <person name="Louis A."/>
            <person name="Herpin A."/>
            <person name="Echchiki A."/>
            <person name="Berthelot C."/>
            <person name="Parey E."/>
            <person name="Roest-Crollius H."/>
            <person name="Braasch I."/>
            <person name="Postlethwait J."/>
            <person name="Bobe J."/>
            <person name="Montfort J."/>
            <person name="Bouchez O."/>
            <person name="Begum T."/>
            <person name="Mejri S."/>
            <person name="Adams A."/>
            <person name="Chen W.-J."/>
            <person name="Guiguen Y."/>
        </authorList>
    </citation>
    <scope>NUCLEOTIDE SEQUENCE</scope>
    <source>
        <tissue evidence="4">Blood</tissue>
    </source>
</reference>
<accession>A0A8T3DIE9</accession>
<dbReference type="SMART" id="SM00589">
    <property type="entry name" value="PRY"/>
    <property type="match status" value="1"/>
</dbReference>
<organism evidence="4 5">
    <name type="scientific">Albula goreensis</name>
    <dbReference type="NCBI Taxonomy" id="1534307"/>
    <lineage>
        <taxon>Eukaryota</taxon>
        <taxon>Metazoa</taxon>
        <taxon>Chordata</taxon>
        <taxon>Craniata</taxon>
        <taxon>Vertebrata</taxon>
        <taxon>Euteleostomi</taxon>
        <taxon>Actinopterygii</taxon>
        <taxon>Neopterygii</taxon>
        <taxon>Teleostei</taxon>
        <taxon>Albuliformes</taxon>
        <taxon>Albulidae</taxon>
        <taxon>Albula</taxon>
    </lineage>
</organism>
<dbReference type="SMART" id="SM00449">
    <property type="entry name" value="SPRY"/>
    <property type="match status" value="1"/>
</dbReference>
<keyword evidence="2" id="KW-0812">Transmembrane</keyword>
<dbReference type="OrthoDB" id="6105938at2759"/>
<feature type="transmembrane region" description="Helical" evidence="2">
    <location>
        <begin position="51"/>
        <end position="77"/>
    </location>
</feature>
<protein>
    <recommendedName>
        <fullName evidence="3">B30.2/SPRY domain-containing protein</fullName>
    </recommendedName>
</protein>
<dbReference type="Gene3D" id="2.60.120.920">
    <property type="match status" value="1"/>
</dbReference>
<dbReference type="PRINTS" id="PR01407">
    <property type="entry name" value="BUTYPHLNCDUF"/>
</dbReference>
<dbReference type="SUPFAM" id="SSF49899">
    <property type="entry name" value="Concanavalin A-like lectins/glucanases"/>
    <property type="match status" value="1"/>
</dbReference>
<feature type="region of interest" description="Disordered" evidence="1">
    <location>
        <begin position="92"/>
        <end position="111"/>
    </location>
</feature>
<dbReference type="Pfam" id="PF00622">
    <property type="entry name" value="SPRY"/>
    <property type="match status" value="1"/>
</dbReference>
<evidence type="ECO:0000256" key="2">
    <source>
        <dbReference type="SAM" id="Phobius"/>
    </source>
</evidence>
<dbReference type="FunFam" id="2.60.120.920:FF:000004">
    <property type="entry name" value="Butyrophilin subfamily 1 member A1"/>
    <property type="match status" value="1"/>
</dbReference>
<dbReference type="InterPro" id="IPR043136">
    <property type="entry name" value="B30.2/SPRY_sf"/>
</dbReference>
<evidence type="ECO:0000313" key="5">
    <source>
        <dbReference type="Proteomes" id="UP000829720"/>
    </source>
</evidence>
<dbReference type="InterPro" id="IPR003877">
    <property type="entry name" value="SPRY_dom"/>
</dbReference>
<dbReference type="PROSITE" id="PS50188">
    <property type="entry name" value="B302_SPRY"/>
    <property type="match status" value="1"/>
</dbReference>
<evidence type="ECO:0000313" key="4">
    <source>
        <dbReference type="EMBL" id="KAI1895886.1"/>
    </source>
</evidence>
<evidence type="ECO:0000259" key="3">
    <source>
        <dbReference type="PROSITE" id="PS50188"/>
    </source>
</evidence>
<dbReference type="InterPro" id="IPR006574">
    <property type="entry name" value="PRY"/>
</dbReference>
<dbReference type="InterPro" id="IPR050143">
    <property type="entry name" value="TRIM/RBCC"/>
</dbReference>
<dbReference type="InterPro" id="IPR001870">
    <property type="entry name" value="B30.2/SPRY"/>
</dbReference>
<comment type="caution">
    <text evidence="4">The sequence shown here is derived from an EMBL/GenBank/DDBJ whole genome shotgun (WGS) entry which is preliminary data.</text>
</comment>
<dbReference type="EMBL" id="JAERUA010000009">
    <property type="protein sequence ID" value="KAI1895886.1"/>
    <property type="molecule type" value="Genomic_DNA"/>
</dbReference>
<dbReference type="Proteomes" id="UP000829720">
    <property type="component" value="Unassembled WGS sequence"/>
</dbReference>
<proteinExistence type="predicted"/>
<gene>
    <name evidence="4" type="ORF">AGOR_G00111370</name>
</gene>
<dbReference type="Pfam" id="PF13765">
    <property type="entry name" value="PRY"/>
    <property type="match status" value="1"/>
</dbReference>
<dbReference type="PANTHER" id="PTHR24103">
    <property type="entry name" value="E3 UBIQUITIN-PROTEIN LIGASE TRIM"/>
    <property type="match status" value="1"/>
</dbReference>
<keyword evidence="2" id="KW-1133">Transmembrane helix</keyword>
<dbReference type="AlphaFoldDB" id="A0A8T3DIE9"/>
<dbReference type="CDD" id="cd13733">
    <property type="entry name" value="SPRY_PRY_C-I_1"/>
    <property type="match status" value="1"/>
</dbReference>
<dbReference type="InterPro" id="IPR013320">
    <property type="entry name" value="ConA-like_dom_sf"/>
</dbReference>
<dbReference type="InterPro" id="IPR003879">
    <property type="entry name" value="Butyrophylin_SPRY"/>
</dbReference>
<keyword evidence="2" id="KW-0472">Membrane</keyword>